<gene>
    <name evidence="2" type="ORF">AC579_2831</name>
</gene>
<sequence length="372" mass="42693">MQIDYEQECHDLLRELADRAEGVFLWVTAVVTDLLDGFTYRDGPMKLMARLLKQPRELEDLFLGTLDRIPRGYQQEAHRLLLLALTWILNRRFPPTHRALELHLALQYEQIYPDNYTDPGQARLDMQKLLPNTLAILHTRCLGLLEVSEKSQADAQTWLQRKTPKVQFLHRSVVDFLSQETIMARLTRFDDSRGERRQQHNFGDFFTIVDSQKVLRDASGPDPYYDFLGLTVASGCTLYAFEYIESNLGQLKDRTGAPLLLYATRPHPQHLKVVYGINLKAVKFALEERHEDPNQVMGSSNTTWKLMLSHLQGTGFRLPWRQDNGIARSPYPNDVLDAIDAMITRKAACRHCLNVYSTDPLLPESGRGSSPN</sequence>
<dbReference type="PANTHER" id="PTHR10039:SF5">
    <property type="entry name" value="NACHT DOMAIN-CONTAINING PROTEIN"/>
    <property type="match status" value="1"/>
</dbReference>
<dbReference type="STRING" id="113226.A0A139ILB7"/>
<protein>
    <recommendedName>
        <fullName evidence="1">DUF7791 domain-containing protein</fullName>
    </recommendedName>
</protein>
<proteinExistence type="predicted"/>
<dbReference type="InterPro" id="IPR056693">
    <property type="entry name" value="DUF7791"/>
</dbReference>
<dbReference type="OrthoDB" id="3650613at2759"/>
<dbReference type="Proteomes" id="UP000073492">
    <property type="component" value="Unassembled WGS sequence"/>
</dbReference>
<keyword evidence="3" id="KW-1185">Reference proteome</keyword>
<organism evidence="2 3">
    <name type="scientific">Pseudocercospora musae</name>
    <dbReference type="NCBI Taxonomy" id="113226"/>
    <lineage>
        <taxon>Eukaryota</taxon>
        <taxon>Fungi</taxon>
        <taxon>Dikarya</taxon>
        <taxon>Ascomycota</taxon>
        <taxon>Pezizomycotina</taxon>
        <taxon>Dothideomycetes</taxon>
        <taxon>Dothideomycetidae</taxon>
        <taxon>Mycosphaerellales</taxon>
        <taxon>Mycosphaerellaceae</taxon>
        <taxon>Pseudocercospora</taxon>
    </lineage>
</organism>
<evidence type="ECO:0000259" key="1">
    <source>
        <dbReference type="Pfam" id="PF25053"/>
    </source>
</evidence>
<dbReference type="PANTHER" id="PTHR10039">
    <property type="entry name" value="AMELOGENIN"/>
    <property type="match status" value="1"/>
</dbReference>
<reference evidence="2 3" key="1">
    <citation type="submission" date="2015-07" db="EMBL/GenBank/DDBJ databases">
        <title>Comparative genomics of the Sigatoka disease complex on banana suggests a link between parallel evolutionary changes in Pseudocercospora fijiensis and Pseudocercospora eumusae and increased virulence on the banana host.</title>
        <authorList>
            <person name="Chang T.-C."/>
            <person name="Salvucci A."/>
            <person name="Crous P.W."/>
            <person name="Stergiopoulos I."/>
        </authorList>
    </citation>
    <scope>NUCLEOTIDE SEQUENCE [LARGE SCALE GENOMIC DNA]</scope>
    <source>
        <strain evidence="2 3">CBS 116634</strain>
    </source>
</reference>
<accession>A0A139ILB7</accession>
<comment type="caution">
    <text evidence="2">The sequence shown here is derived from an EMBL/GenBank/DDBJ whole genome shotgun (WGS) entry which is preliminary data.</text>
</comment>
<evidence type="ECO:0000313" key="2">
    <source>
        <dbReference type="EMBL" id="KXT15336.1"/>
    </source>
</evidence>
<dbReference type="EMBL" id="LFZO01000061">
    <property type="protein sequence ID" value="KXT15336.1"/>
    <property type="molecule type" value="Genomic_DNA"/>
</dbReference>
<dbReference type="Pfam" id="PF25053">
    <property type="entry name" value="DUF7791"/>
    <property type="match status" value="1"/>
</dbReference>
<evidence type="ECO:0000313" key="3">
    <source>
        <dbReference type="Proteomes" id="UP000073492"/>
    </source>
</evidence>
<dbReference type="AlphaFoldDB" id="A0A139ILB7"/>
<feature type="domain" description="DUF7791" evidence="1">
    <location>
        <begin position="69"/>
        <end position="188"/>
    </location>
</feature>
<name>A0A139ILB7_9PEZI</name>